<proteinExistence type="predicted"/>
<feature type="transmembrane region" description="Helical" evidence="1">
    <location>
        <begin position="20"/>
        <end position="41"/>
    </location>
</feature>
<evidence type="ECO:0000256" key="1">
    <source>
        <dbReference type="SAM" id="Phobius"/>
    </source>
</evidence>
<keyword evidence="1" id="KW-0812">Transmembrane</keyword>
<gene>
    <name evidence="2" type="ORF">MNB_SV-14-1164</name>
</gene>
<keyword evidence="1" id="KW-0472">Membrane</keyword>
<accession>A0A1W1C5I0</accession>
<feature type="transmembrane region" description="Helical" evidence="1">
    <location>
        <begin position="114"/>
        <end position="135"/>
    </location>
</feature>
<reference evidence="2" key="1">
    <citation type="submission" date="2016-10" db="EMBL/GenBank/DDBJ databases">
        <authorList>
            <person name="de Groot N.N."/>
        </authorList>
    </citation>
    <scope>NUCLEOTIDE SEQUENCE</scope>
</reference>
<name>A0A1W1C5I0_9ZZZZ</name>
<organism evidence="2">
    <name type="scientific">hydrothermal vent metagenome</name>
    <dbReference type="NCBI Taxonomy" id="652676"/>
    <lineage>
        <taxon>unclassified sequences</taxon>
        <taxon>metagenomes</taxon>
        <taxon>ecological metagenomes</taxon>
    </lineage>
</organism>
<feature type="transmembrane region" description="Helical" evidence="1">
    <location>
        <begin position="53"/>
        <end position="73"/>
    </location>
</feature>
<keyword evidence="1" id="KW-1133">Transmembrane helix</keyword>
<evidence type="ECO:0000313" key="2">
    <source>
        <dbReference type="EMBL" id="SFV60961.1"/>
    </source>
</evidence>
<sequence length="151" mass="16963">MADLFKNTKTTKTGKQETSLRWWVTLLMSFGLALGTWNPTGHHFIHYISQQDILSGFTPFAIIFMLGIWILALKSIFQSIGWGGIIFILIVIAAFLWGLNSYEIIQFDNLKQMGWAGTISVALIIWVGLNASIIWKTLTGVYSTDTVESDD</sequence>
<feature type="transmembrane region" description="Helical" evidence="1">
    <location>
        <begin position="79"/>
        <end position="102"/>
    </location>
</feature>
<dbReference type="Pfam" id="PF20134">
    <property type="entry name" value="DUF6524"/>
    <property type="match status" value="1"/>
</dbReference>
<dbReference type="InterPro" id="IPR045387">
    <property type="entry name" value="DUF6524"/>
</dbReference>
<dbReference type="AlphaFoldDB" id="A0A1W1C5I0"/>
<protein>
    <submittedName>
        <fullName evidence="2">Uncharacterized protein</fullName>
    </submittedName>
</protein>
<dbReference type="EMBL" id="FPHN01000119">
    <property type="protein sequence ID" value="SFV60961.1"/>
    <property type="molecule type" value="Genomic_DNA"/>
</dbReference>